<proteinExistence type="predicted"/>
<feature type="compositionally biased region" description="Low complexity" evidence="1">
    <location>
        <begin position="66"/>
        <end position="75"/>
    </location>
</feature>
<name>A0AAV3Y3C3_9GAST</name>
<evidence type="ECO:0000313" key="3">
    <source>
        <dbReference type="Proteomes" id="UP000735302"/>
    </source>
</evidence>
<protein>
    <submittedName>
        <fullName evidence="2">Uncharacterized protein</fullName>
    </submittedName>
</protein>
<reference evidence="2 3" key="1">
    <citation type="journal article" date="2021" name="Elife">
        <title>Chloroplast acquisition without the gene transfer in kleptoplastic sea slugs, Plakobranchus ocellatus.</title>
        <authorList>
            <person name="Maeda T."/>
            <person name="Takahashi S."/>
            <person name="Yoshida T."/>
            <person name="Shimamura S."/>
            <person name="Takaki Y."/>
            <person name="Nagai Y."/>
            <person name="Toyoda A."/>
            <person name="Suzuki Y."/>
            <person name="Arimoto A."/>
            <person name="Ishii H."/>
            <person name="Satoh N."/>
            <person name="Nishiyama T."/>
            <person name="Hasebe M."/>
            <person name="Maruyama T."/>
            <person name="Minagawa J."/>
            <person name="Obokata J."/>
            <person name="Shigenobu S."/>
        </authorList>
    </citation>
    <scope>NUCLEOTIDE SEQUENCE [LARGE SCALE GENOMIC DNA]</scope>
</reference>
<gene>
    <name evidence="2" type="ORF">PoB_000333300</name>
</gene>
<evidence type="ECO:0000313" key="2">
    <source>
        <dbReference type="EMBL" id="GFN76827.1"/>
    </source>
</evidence>
<feature type="compositionally biased region" description="Basic and acidic residues" evidence="1">
    <location>
        <begin position="76"/>
        <end position="88"/>
    </location>
</feature>
<feature type="region of interest" description="Disordered" evidence="1">
    <location>
        <begin position="62"/>
        <end position="164"/>
    </location>
</feature>
<feature type="compositionally biased region" description="Gly residues" evidence="1">
    <location>
        <begin position="108"/>
        <end position="155"/>
    </location>
</feature>
<keyword evidence="3" id="KW-1185">Reference proteome</keyword>
<comment type="caution">
    <text evidence="2">The sequence shown here is derived from an EMBL/GenBank/DDBJ whole genome shotgun (WGS) entry which is preliminary data.</text>
</comment>
<feature type="compositionally biased region" description="Gly residues" evidence="1">
    <location>
        <begin position="89"/>
        <end position="101"/>
    </location>
</feature>
<evidence type="ECO:0000256" key="1">
    <source>
        <dbReference type="SAM" id="MobiDB-lite"/>
    </source>
</evidence>
<organism evidence="2 3">
    <name type="scientific">Plakobranchus ocellatus</name>
    <dbReference type="NCBI Taxonomy" id="259542"/>
    <lineage>
        <taxon>Eukaryota</taxon>
        <taxon>Metazoa</taxon>
        <taxon>Spiralia</taxon>
        <taxon>Lophotrochozoa</taxon>
        <taxon>Mollusca</taxon>
        <taxon>Gastropoda</taxon>
        <taxon>Heterobranchia</taxon>
        <taxon>Euthyneura</taxon>
        <taxon>Panpulmonata</taxon>
        <taxon>Sacoglossa</taxon>
        <taxon>Placobranchoidea</taxon>
        <taxon>Plakobranchidae</taxon>
        <taxon>Plakobranchus</taxon>
    </lineage>
</organism>
<dbReference type="Proteomes" id="UP000735302">
    <property type="component" value="Unassembled WGS sequence"/>
</dbReference>
<dbReference type="AlphaFoldDB" id="A0AAV3Y3C3"/>
<sequence>MTPLVALSLVYQNAVERLTWQNLVTSLDAADSEGLSYQVVTWRLPLARGNWHLDAEVLQARQECRSNSSGASGSGRYEDGRGGGEDGGRGGSDGGGSGGIDGGEDGSRGGGDGGGSGGGDSGGSGGGEDGSRGGGDGGGSGGGDGGGGSGGGGRGSDNSSDFLN</sequence>
<dbReference type="EMBL" id="BLXT01000427">
    <property type="protein sequence ID" value="GFN76827.1"/>
    <property type="molecule type" value="Genomic_DNA"/>
</dbReference>
<accession>A0AAV3Y3C3</accession>